<dbReference type="Proteomes" id="UP000019251">
    <property type="component" value="Unassembled WGS sequence"/>
</dbReference>
<proteinExistence type="predicted"/>
<dbReference type="Gene3D" id="3.40.50.10490">
    <property type="entry name" value="Glucose-6-phosphate isomerase like protein, domain 1"/>
    <property type="match status" value="2"/>
</dbReference>
<dbReference type="GO" id="GO:0097367">
    <property type="term" value="F:carbohydrate derivative binding"/>
    <property type="evidence" value="ECO:0007669"/>
    <property type="project" value="InterPro"/>
</dbReference>
<dbReference type="GO" id="GO:0006487">
    <property type="term" value="P:protein N-linked glycosylation"/>
    <property type="evidence" value="ECO:0007669"/>
    <property type="project" value="TreeGrafter"/>
</dbReference>
<dbReference type="GO" id="GO:0004360">
    <property type="term" value="F:glutamine-fructose-6-phosphate transaminase (isomerizing) activity"/>
    <property type="evidence" value="ECO:0007669"/>
    <property type="project" value="TreeGrafter"/>
</dbReference>
<dbReference type="EMBL" id="AODG01000004">
    <property type="protein sequence ID" value="EUJ29998.1"/>
    <property type="molecule type" value="Genomic_DNA"/>
</dbReference>
<dbReference type="AlphaFoldDB" id="A0A829RA37"/>
<dbReference type="PANTHER" id="PTHR10937">
    <property type="entry name" value="GLUCOSAMINE--FRUCTOSE-6-PHOSPHATE AMINOTRANSFERASE, ISOMERIZING"/>
    <property type="match status" value="1"/>
</dbReference>
<feature type="domain" description="SIS" evidence="1">
    <location>
        <begin position="32"/>
        <end position="170"/>
    </location>
</feature>
<reference evidence="2 3" key="1">
    <citation type="submission" date="2012-12" db="EMBL/GenBank/DDBJ databases">
        <title>Novel taxa of Listeriaceae from agricultural environments in the United States.</title>
        <authorList>
            <person name="den Bakker H.C."/>
            <person name="Allred A."/>
            <person name="Warchocki S."/>
            <person name="Wright E.M."/>
            <person name="Burrell A."/>
            <person name="Nightingale K.K."/>
            <person name="Kephart D."/>
            <person name="Wiedmann M."/>
        </authorList>
    </citation>
    <scope>NUCLEOTIDE SEQUENCE [LARGE SCALE GENOMIC DNA]</scope>
    <source>
        <strain evidence="2 3">FSL F6-1183</strain>
    </source>
</reference>
<dbReference type="InterPro" id="IPR046348">
    <property type="entry name" value="SIS_dom_sf"/>
</dbReference>
<dbReference type="PANTHER" id="PTHR10937:SF17">
    <property type="entry name" value="GLUCOSAMINE-FRUCTOSE-6-PHOSPHATE AMINOTRANSFERASE"/>
    <property type="match status" value="1"/>
</dbReference>
<evidence type="ECO:0000259" key="1">
    <source>
        <dbReference type="PROSITE" id="PS51464"/>
    </source>
</evidence>
<name>A0A829RA37_LISGR</name>
<organism evidence="2 3">
    <name type="scientific">Listeria grayi FSL F6-1183</name>
    <dbReference type="NCBI Taxonomy" id="1265827"/>
    <lineage>
        <taxon>Bacteria</taxon>
        <taxon>Bacillati</taxon>
        <taxon>Bacillota</taxon>
        <taxon>Bacilli</taxon>
        <taxon>Bacillales</taxon>
        <taxon>Listeriaceae</taxon>
        <taxon>Listeria</taxon>
    </lineage>
</organism>
<comment type="caution">
    <text evidence="2">The sequence shown here is derived from an EMBL/GenBank/DDBJ whole genome shotgun (WGS) entry which is preliminary data.</text>
</comment>
<evidence type="ECO:0000313" key="2">
    <source>
        <dbReference type="EMBL" id="EUJ29998.1"/>
    </source>
</evidence>
<dbReference type="Pfam" id="PF01380">
    <property type="entry name" value="SIS"/>
    <property type="match status" value="1"/>
</dbReference>
<dbReference type="SUPFAM" id="SSF53697">
    <property type="entry name" value="SIS domain"/>
    <property type="match status" value="1"/>
</dbReference>
<sequence>MINLMSHYIRLQFQRLPIIWEKPLVVAETELISELIEQDVPIVLVGSGSSLNAAEAVESYFHQFTTKEIRRCSPSEYLEVGWSAKPHVLIAISQTGSSVGTMTVLKEAKQNQYTSLLLTANLTSEGSKVADHVIDLMCSEETIGPKSIGFTATLMRLIQLALRIGKAEGTLSTEKEAELNASILANLRQLANAEEQTKKWLAENSRWSKLPYATVTSNAFSGITKEGTLKLLETLRVPVLFFEIEEFTHGPHRLIHEDSFHILVIEESSKKEMSERVATYIEQFPANRLILARDPELSDIPLGEIGSAYGAEFIYCIVFQVLANEFALKTGFNPDEKIHPAFFQFVGSKQ</sequence>
<keyword evidence="2" id="KW-0413">Isomerase</keyword>
<gene>
    <name evidence="2" type="ORF">LMUR_02867</name>
</gene>
<protein>
    <submittedName>
        <fullName evidence="2">Sugar isomerase (SIS) domain protein</fullName>
    </submittedName>
</protein>
<dbReference type="PROSITE" id="PS51464">
    <property type="entry name" value="SIS"/>
    <property type="match status" value="1"/>
</dbReference>
<dbReference type="InterPro" id="IPR001347">
    <property type="entry name" value="SIS_dom"/>
</dbReference>
<dbReference type="GO" id="GO:0006047">
    <property type="term" value="P:UDP-N-acetylglucosamine metabolic process"/>
    <property type="evidence" value="ECO:0007669"/>
    <property type="project" value="TreeGrafter"/>
</dbReference>
<accession>A0A829RA37</accession>
<evidence type="ECO:0000313" key="3">
    <source>
        <dbReference type="Proteomes" id="UP000019251"/>
    </source>
</evidence>
<dbReference type="GO" id="GO:0006002">
    <property type="term" value="P:fructose 6-phosphate metabolic process"/>
    <property type="evidence" value="ECO:0007669"/>
    <property type="project" value="TreeGrafter"/>
</dbReference>
<dbReference type="GO" id="GO:0016853">
    <property type="term" value="F:isomerase activity"/>
    <property type="evidence" value="ECO:0007669"/>
    <property type="project" value="UniProtKB-KW"/>
</dbReference>
<dbReference type="RefSeq" id="WP_052009087.1">
    <property type="nucleotide sequence ID" value="NZ_AODG01000004.1"/>
</dbReference>